<dbReference type="EMBL" id="JBBHLI010000004">
    <property type="protein sequence ID" value="MEK9501242.1"/>
    <property type="molecule type" value="Genomic_DNA"/>
</dbReference>
<evidence type="ECO:0000313" key="3">
    <source>
        <dbReference type="Proteomes" id="UP001484239"/>
    </source>
</evidence>
<feature type="transmembrane region" description="Helical" evidence="1">
    <location>
        <begin position="20"/>
        <end position="42"/>
    </location>
</feature>
<organism evidence="2 3">
    <name type="scientific">Gaopeijia maritima</name>
    <dbReference type="NCBI Taxonomy" id="3119007"/>
    <lineage>
        <taxon>Bacteria</taxon>
        <taxon>Pseudomonadati</taxon>
        <taxon>Gemmatimonadota</taxon>
        <taxon>Longimicrobiia</taxon>
        <taxon>Gaopeijiales</taxon>
        <taxon>Gaopeijiaceae</taxon>
        <taxon>Gaopeijia</taxon>
    </lineage>
</organism>
<evidence type="ECO:0000256" key="1">
    <source>
        <dbReference type="SAM" id="Phobius"/>
    </source>
</evidence>
<keyword evidence="1" id="KW-0472">Membrane</keyword>
<proteinExistence type="predicted"/>
<accession>A0ABU9E919</accession>
<sequence>MYDELERAAGARSSAGMSLLGWLGVAVVFFGLVGTAGAFLALRFVDRQIDQATAQFEAWMEAPGAGSGAAEHALVARTVARTLGELDALPSVDESAVTASVRRALANVSEVRAGSGQASADRRANASEGPVEGTFRLTIGERTLSADLHADDESGSLVVRDADGRTLLDLSAHPDGGRLVIGAEGAVAHIEAGPGSVSAPRWLPSPEDRGRDLERVVSGRAGSAEFGSVTWTSDADPALLVADYRAMLESEGWTIEGEHRLTEDGEASASVVAHLEDPKRAIVFAAGLDRGETRVVLGWGEGDSGR</sequence>
<keyword evidence="3" id="KW-1185">Reference proteome</keyword>
<name>A0ABU9E919_9BACT</name>
<keyword evidence="1" id="KW-1133">Transmembrane helix</keyword>
<protein>
    <submittedName>
        <fullName evidence="2">Uncharacterized protein</fullName>
    </submittedName>
</protein>
<keyword evidence="1" id="KW-0812">Transmembrane</keyword>
<dbReference type="RefSeq" id="WP_405277413.1">
    <property type="nucleotide sequence ID" value="NZ_JBBHLI010000004.1"/>
</dbReference>
<reference evidence="2 3" key="1">
    <citation type="submission" date="2024-02" db="EMBL/GenBank/DDBJ databases">
        <title>A novel Gemmatimonadota bacterium.</title>
        <authorList>
            <person name="Du Z.-J."/>
            <person name="Ye Y.-Q."/>
        </authorList>
    </citation>
    <scope>NUCLEOTIDE SEQUENCE [LARGE SCALE GENOMIC DNA]</scope>
    <source>
        <strain evidence="2 3">DH-20</strain>
    </source>
</reference>
<evidence type="ECO:0000313" key="2">
    <source>
        <dbReference type="EMBL" id="MEK9501242.1"/>
    </source>
</evidence>
<dbReference type="Proteomes" id="UP001484239">
    <property type="component" value="Unassembled WGS sequence"/>
</dbReference>
<gene>
    <name evidence="2" type="ORF">WI372_09650</name>
</gene>
<comment type="caution">
    <text evidence="2">The sequence shown here is derived from an EMBL/GenBank/DDBJ whole genome shotgun (WGS) entry which is preliminary data.</text>
</comment>